<dbReference type="eggNOG" id="ENOG502ZAA6">
    <property type="taxonomic scope" value="Bacteria"/>
</dbReference>
<organism evidence="2">
    <name type="scientific">Solibacter usitatus (strain Ellin6076)</name>
    <dbReference type="NCBI Taxonomy" id="234267"/>
    <lineage>
        <taxon>Bacteria</taxon>
        <taxon>Pseudomonadati</taxon>
        <taxon>Acidobacteriota</taxon>
        <taxon>Terriglobia</taxon>
        <taxon>Bryobacterales</taxon>
        <taxon>Solibacteraceae</taxon>
        <taxon>Candidatus Solibacter</taxon>
    </lineage>
</organism>
<accession>Q01P86</accession>
<dbReference type="KEGG" id="sus:Acid_7632"/>
<evidence type="ECO:0000313" key="2">
    <source>
        <dbReference type="EMBL" id="ABJ88534.1"/>
    </source>
</evidence>
<name>Q01P86_SOLUE</name>
<gene>
    <name evidence="2" type="ordered locus">Acid_7632</name>
</gene>
<dbReference type="EMBL" id="CP000473">
    <property type="protein sequence ID" value="ABJ88534.1"/>
    <property type="molecule type" value="Genomic_DNA"/>
</dbReference>
<proteinExistence type="predicted"/>
<protein>
    <submittedName>
        <fullName evidence="2">Uncharacterized protein</fullName>
    </submittedName>
</protein>
<dbReference type="AlphaFoldDB" id="Q01P86"/>
<feature type="compositionally biased region" description="Basic and acidic residues" evidence="1">
    <location>
        <begin position="1"/>
        <end position="19"/>
    </location>
</feature>
<feature type="region of interest" description="Disordered" evidence="1">
    <location>
        <begin position="1"/>
        <end position="24"/>
    </location>
</feature>
<sequence>MDRANGIKAEGPRWEERQLGSDGPQLLITPDPSAQSRFLYLPPAPRLSYMTDGKPIFSLIVVLTRSPQAEETSILPLIDHSLFNASFTVALKKGTGAEESDGNEYVPLLAHAATFSLSPPGENPLATADAAGPNATATLGCTLTRYDTIRVLTAIDGQDSGLEVGVHIEFKGREIARAIHLTGKWADVYDAIADRAGANKKIAFPGLKTAVTAMLADGTLTCTPPAREDAEVFAAFMRAAPFIISKDSEGLPPLDQRNTYGLRNRPNAALPLDVTIASSVPAMYQIDISAPLNDILEPLETFNDLGRFIRLVAPSTSGGDYAEVPRLTKGGRAATSRDMNPPLNLKLALSNGGARSLSLETMADSRNVPDSRALLFSDTLVRRQQYYLANDAIIQINPPIALSLPILDDESQPYWRDRLIRTKYWYAPVFTVVPPSPSQTADTSPFLFSFTQNGVTAGPNPQPGLNGTVRFTLQKGMSPETAKQLGNSTAVAVPTDGLAVSLELPFRDEATGASRTQLFPAKIEVSGDQVVGTVELLDSWVRLCYGALAYADFQAQPCRVAVSYSFRGYITVEANPFPEVLMGGKIAQIATVQRADLVPQVVQKPVFDLSSGNLHLAAGMMRYMPEPSIASGPPAAARGFRIGASSLSSPAGTATAVAFAAAAAAPAAAVPPVAAQIQNPLVIRPNLEYSPAFNSMIAEAKYITTTAVREQRVDLLFSCSTFATLYIQTGPNGSTPIGCQTALRLGETPYKQFEEIPALADASYRVYRSLQQPGRFLITPATYRITRYGPSEGPGKAYRPVILLYGVLNADPTKNRYFFRASLQPDIPYGTWRQLQEKLIPYAPSEYVPQLELPTDPAVQASTSYVWHVPQGLDQPEIDELWDGFQFSVSANLENALLFRTLIETTGISGSVQFKCPDGLTINSQLNIDTVVAGPWSGGPITVSLGSGVATISNNIEQPLNVTDLVAESAGAASQRLAVNAQVPAHGEIQTPLTVAASEAYAMYLPPPGGLTLEELDVFSEDIVTHVIFANQITYGNHSLTSLQVQVRLINTTHVVTSELTEGQSASVDITLPLATYLESQKIQFQVTKTFSSGPATTTGWLDWDLTANGNILSLTWNMIQ</sequence>
<dbReference type="InParanoid" id="Q01P86"/>
<dbReference type="STRING" id="234267.Acid_7632"/>
<reference evidence="2" key="1">
    <citation type="submission" date="2006-10" db="EMBL/GenBank/DDBJ databases">
        <title>Complete sequence of Solibacter usitatus Ellin6076.</title>
        <authorList>
            <consortium name="US DOE Joint Genome Institute"/>
            <person name="Copeland A."/>
            <person name="Lucas S."/>
            <person name="Lapidus A."/>
            <person name="Barry K."/>
            <person name="Detter J.C."/>
            <person name="Glavina del Rio T."/>
            <person name="Hammon N."/>
            <person name="Israni S."/>
            <person name="Dalin E."/>
            <person name="Tice H."/>
            <person name="Pitluck S."/>
            <person name="Thompson L.S."/>
            <person name="Brettin T."/>
            <person name="Bruce D."/>
            <person name="Han C."/>
            <person name="Tapia R."/>
            <person name="Gilna P."/>
            <person name="Schmutz J."/>
            <person name="Larimer F."/>
            <person name="Land M."/>
            <person name="Hauser L."/>
            <person name="Kyrpides N."/>
            <person name="Mikhailova N."/>
            <person name="Janssen P.H."/>
            <person name="Kuske C.R."/>
            <person name="Richardson P."/>
        </authorList>
    </citation>
    <scope>NUCLEOTIDE SEQUENCE</scope>
    <source>
        <strain evidence="2">Ellin6076</strain>
    </source>
</reference>
<dbReference type="HOGENOM" id="CLU_291494_0_0_0"/>
<evidence type="ECO:0000256" key="1">
    <source>
        <dbReference type="SAM" id="MobiDB-lite"/>
    </source>
</evidence>
<dbReference type="OrthoDB" id="8864769at2"/>